<keyword evidence="8" id="KW-1185">Reference proteome</keyword>
<feature type="signal peptide" evidence="5">
    <location>
        <begin position="1"/>
        <end position="19"/>
    </location>
</feature>
<dbReference type="SMART" id="SM00421">
    <property type="entry name" value="HTH_LUXR"/>
    <property type="match status" value="1"/>
</dbReference>
<dbReference type="PANTHER" id="PTHR44688:SF16">
    <property type="entry name" value="DNA-BINDING TRANSCRIPTIONAL ACTIVATOR DEVR_DOSR"/>
    <property type="match status" value="1"/>
</dbReference>
<dbReference type="Gene3D" id="1.10.10.10">
    <property type="entry name" value="Winged helix-like DNA-binding domain superfamily/Winged helix DNA-binding domain"/>
    <property type="match status" value="1"/>
</dbReference>
<dbReference type="CDD" id="cd06170">
    <property type="entry name" value="LuxR_C_like"/>
    <property type="match status" value="1"/>
</dbReference>
<keyword evidence="1" id="KW-0805">Transcription regulation</keyword>
<evidence type="ECO:0000256" key="2">
    <source>
        <dbReference type="ARBA" id="ARBA00023125"/>
    </source>
</evidence>
<evidence type="ECO:0000256" key="4">
    <source>
        <dbReference type="SAM" id="Phobius"/>
    </source>
</evidence>
<dbReference type="SUPFAM" id="SSF48452">
    <property type="entry name" value="TPR-like"/>
    <property type="match status" value="1"/>
</dbReference>
<organism evidence="7 8">
    <name type="scientific">Empedobacter brevis NBRC 14943 = ATCC 43319</name>
    <dbReference type="NCBI Taxonomy" id="1218108"/>
    <lineage>
        <taxon>Bacteria</taxon>
        <taxon>Pseudomonadati</taxon>
        <taxon>Bacteroidota</taxon>
        <taxon>Flavobacteriia</taxon>
        <taxon>Flavobacteriales</taxon>
        <taxon>Weeksellaceae</taxon>
        <taxon>Empedobacter</taxon>
    </lineage>
</organism>
<dbReference type="PANTHER" id="PTHR44688">
    <property type="entry name" value="DNA-BINDING TRANSCRIPTIONAL ACTIVATOR DEVR_DOSR"/>
    <property type="match status" value="1"/>
</dbReference>
<feature type="chain" id="PRO_5022100217" description="HTH luxR-type domain-containing protein" evidence="5">
    <location>
        <begin position="20"/>
        <end position="406"/>
    </location>
</feature>
<evidence type="ECO:0000259" key="6">
    <source>
        <dbReference type="PROSITE" id="PS50043"/>
    </source>
</evidence>
<accession>A0A511NHX5</accession>
<evidence type="ECO:0000313" key="7">
    <source>
        <dbReference type="EMBL" id="GEM52364.1"/>
    </source>
</evidence>
<dbReference type="Pfam" id="PF00196">
    <property type="entry name" value="GerE"/>
    <property type="match status" value="1"/>
</dbReference>
<evidence type="ECO:0000256" key="5">
    <source>
        <dbReference type="SAM" id="SignalP"/>
    </source>
</evidence>
<dbReference type="PROSITE" id="PS50043">
    <property type="entry name" value="HTH_LUXR_2"/>
    <property type="match status" value="1"/>
</dbReference>
<feature type="domain" description="HTH luxR-type" evidence="6">
    <location>
        <begin position="347"/>
        <end position="406"/>
    </location>
</feature>
<keyword evidence="4" id="KW-0472">Membrane</keyword>
<dbReference type="Proteomes" id="UP000321245">
    <property type="component" value="Unassembled WGS sequence"/>
</dbReference>
<keyword evidence="5" id="KW-0732">Signal</keyword>
<dbReference type="OrthoDB" id="9797341at2"/>
<keyword evidence="2" id="KW-0238">DNA-binding</keyword>
<dbReference type="PRINTS" id="PR00038">
    <property type="entry name" value="HTHLUXR"/>
</dbReference>
<dbReference type="InterPro" id="IPR036388">
    <property type="entry name" value="WH-like_DNA-bd_sf"/>
</dbReference>
<gene>
    <name evidence="7" type="ORF">EB1_21540</name>
</gene>
<dbReference type="InterPro" id="IPR011990">
    <property type="entry name" value="TPR-like_helical_dom_sf"/>
</dbReference>
<name>A0A511NHX5_9FLAO</name>
<dbReference type="Gene3D" id="1.25.40.10">
    <property type="entry name" value="Tetratricopeptide repeat domain"/>
    <property type="match status" value="1"/>
</dbReference>
<feature type="transmembrane region" description="Helical" evidence="4">
    <location>
        <begin position="291"/>
        <end position="311"/>
    </location>
</feature>
<dbReference type="STRING" id="1218108.GCA_000382425_00742"/>
<evidence type="ECO:0000313" key="8">
    <source>
        <dbReference type="Proteomes" id="UP000321245"/>
    </source>
</evidence>
<dbReference type="GO" id="GO:0006355">
    <property type="term" value="P:regulation of DNA-templated transcription"/>
    <property type="evidence" value="ECO:0007669"/>
    <property type="project" value="InterPro"/>
</dbReference>
<dbReference type="AlphaFoldDB" id="A0A511NHX5"/>
<dbReference type="InterPro" id="IPR000792">
    <property type="entry name" value="Tscrpt_reg_LuxR_C"/>
</dbReference>
<comment type="caution">
    <text evidence="7">The sequence shown here is derived from an EMBL/GenBank/DDBJ whole genome shotgun (WGS) entry which is preliminary data.</text>
</comment>
<keyword evidence="4" id="KW-1133">Transmembrane helix</keyword>
<dbReference type="InterPro" id="IPR016032">
    <property type="entry name" value="Sig_transdc_resp-reg_C-effctor"/>
</dbReference>
<keyword evidence="3" id="KW-0804">Transcription</keyword>
<evidence type="ECO:0000256" key="1">
    <source>
        <dbReference type="ARBA" id="ARBA00023015"/>
    </source>
</evidence>
<dbReference type="SUPFAM" id="SSF46894">
    <property type="entry name" value="C-terminal effector domain of the bipartite response regulators"/>
    <property type="match status" value="1"/>
</dbReference>
<dbReference type="EMBL" id="BJXC01000014">
    <property type="protein sequence ID" value="GEM52364.1"/>
    <property type="molecule type" value="Genomic_DNA"/>
</dbReference>
<protein>
    <recommendedName>
        <fullName evidence="6">HTH luxR-type domain-containing protein</fullName>
    </recommendedName>
</protein>
<proteinExistence type="predicted"/>
<evidence type="ECO:0000256" key="3">
    <source>
        <dbReference type="ARBA" id="ARBA00023163"/>
    </source>
</evidence>
<dbReference type="RefSeq" id="WP_019974253.1">
    <property type="nucleotide sequence ID" value="NZ_BJXC01000014.1"/>
</dbReference>
<dbReference type="GO" id="GO:0003677">
    <property type="term" value="F:DNA binding"/>
    <property type="evidence" value="ECO:0007669"/>
    <property type="project" value="UniProtKB-KW"/>
</dbReference>
<reference evidence="7 8" key="1">
    <citation type="submission" date="2019-07" db="EMBL/GenBank/DDBJ databases">
        <title>Whole genome shotgun sequence of Empedobacter brevis NBRC 14943.</title>
        <authorList>
            <person name="Hosoyama A."/>
            <person name="Uohara A."/>
            <person name="Ohji S."/>
            <person name="Ichikawa N."/>
        </authorList>
    </citation>
    <scope>NUCLEOTIDE SEQUENCE [LARGE SCALE GENOMIC DNA]</scope>
    <source>
        <strain evidence="7 8">NBRC 14943</strain>
    </source>
</reference>
<sequence length="406" mass="48473">MFKNFLFFVLLFTTHFLTAQNIDPQKLNDEISILNDQFKYETSLLRLEEVITHKNSTHYDIYNAYIQRSLTFKRLYNYPEVARNLELAKEHLEEVRDDKLKEIGEVRLLVEQLFVYFDNQKWNDVDRLLNEISTKDLSLLNSETKLFYYNVIAILQINNKDFLNAEKTLNHSIELGKKDNPKHVAAVYIKLIDLAEEIKDVGMAEKAFENAVFYSRKYKMLIYEKFVYYTMSHFYAKIGDFEKAYYHQKTGVELTYKYNTNTFNGKLTILDKDLLDKRKNIEIDYEKNIRYLLIICLIAVLAFLIVVIKLYHSNKEKNRFIQRENCRMRMELENFMKESNEKGEELLSIEDYELSERQIEIIKLVKEGKTNKEIGKQLFISENTVKYHLKIIYKVLGIENRLGLKF</sequence>
<keyword evidence="4" id="KW-0812">Transmembrane</keyword>
<dbReference type="GeneID" id="84651768"/>